<comment type="caution">
    <text evidence="1">The sequence shown here is derived from an EMBL/GenBank/DDBJ whole genome shotgun (WGS) entry which is preliminary data.</text>
</comment>
<protein>
    <recommendedName>
        <fullName evidence="3">Antibiotic biosynthesis monooxygenase</fullName>
    </recommendedName>
</protein>
<evidence type="ECO:0000313" key="2">
    <source>
        <dbReference type="Proteomes" id="UP001556367"/>
    </source>
</evidence>
<name>A0ABR3IXC1_9AGAR</name>
<evidence type="ECO:0000313" key="1">
    <source>
        <dbReference type="EMBL" id="KAL0947889.1"/>
    </source>
</evidence>
<proteinExistence type="predicted"/>
<dbReference type="EMBL" id="JASNQZ010000014">
    <property type="protein sequence ID" value="KAL0947889.1"/>
    <property type="molecule type" value="Genomic_DNA"/>
</dbReference>
<dbReference type="Gene3D" id="3.30.70.100">
    <property type="match status" value="2"/>
</dbReference>
<keyword evidence="2" id="KW-1185">Reference proteome</keyword>
<dbReference type="Proteomes" id="UP001556367">
    <property type="component" value="Unassembled WGS sequence"/>
</dbReference>
<accession>A0ABR3IXC1</accession>
<reference evidence="2" key="1">
    <citation type="submission" date="2024-06" db="EMBL/GenBank/DDBJ databases">
        <title>Multi-omics analyses provide insights into the biosynthesis of the anticancer antibiotic pleurotin in Hohenbuehelia grisea.</title>
        <authorList>
            <person name="Weaver J.A."/>
            <person name="Alberti F."/>
        </authorList>
    </citation>
    <scope>NUCLEOTIDE SEQUENCE [LARGE SCALE GENOMIC DNA]</scope>
    <source>
        <strain evidence="2">T-177</strain>
    </source>
</reference>
<dbReference type="InterPro" id="IPR011008">
    <property type="entry name" value="Dimeric_a/b-barrel"/>
</dbReference>
<organism evidence="1 2">
    <name type="scientific">Hohenbuehelia grisea</name>
    <dbReference type="NCBI Taxonomy" id="104357"/>
    <lineage>
        <taxon>Eukaryota</taxon>
        <taxon>Fungi</taxon>
        <taxon>Dikarya</taxon>
        <taxon>Basidiomycota</taxon>
        <taxon>Agaricomycotina</taxon>
        <taxon>Agaricomycetes</taxon>
        <taxon>Agaricomycetidae</taxon>
        <taxon>Agaricales</taxon>
        <taxon>Pleurotineae</taxon>
        <taxon>Pleurotaceae</taxon>
        <taxon>Hohenbuehelia</taxon>
    </lineage>
</organism>
<sequence length="217" mass="22723">MSEAKLGFLVPLVAKANGADDVVSFLLGGHKLVQAEPETLHWYALKFEGAEPSKLAIFDTFAGESGQTAHLQGQVAAALMGKAPELLGAAPEIKHVKVLASKVKASASLDDETAGLACGLQVTFTAKPDKVEAVREFLINAKPIVEAEEDTPVWYAIEFDRKSDGSAGFGIVDFFPSSEGRQAHLSGKVAAALFGSAAELLAGTPEVAKFDVVATKV</sequence>
<dbReference type="SUPFAM" id="SSF54909">
    <property type="entry name" value="Dimeric alpha+beta barrel"/>
    <property type="match status" value="2"/>
</dbReference>
<evidence type="ECO:0008006" key="3">
    <source>
        <dbReference type="Google" id="ProtNLM"/>
    </source>
</evidence>
<gene>
    <name evidence="1" type="ORF">HGRIS_010524</name>
</gene>